<dbReference type="AlphaFoldDB" id="I0YZ83"/>
<reference evidence="10 11" key="1">
    <citation type="journal article" date="2012" name="Genome Biol.">
        <title>The genome of the polar eukaryotic microalga coccomyxa subellipsoidea reveals traits of cold adaptation.</title>
        <authorList>
            <person name="Blanc G."/>
            <person name="Agarkova I."/>
            <person name="Grimwood J."/>
            <person name="Kuo A."/>
            <person name="Brueggeman A."/>
            <person name="Dunigan D."/>
            <person name="Gurnon J."/>
            <person name="Ladunga I."/>
            <person name="Lindquist E."/>
            <person name="Lucas S."/>
            <person name="Pangilinan J."/>
            <person name="Proschold T."/>
            <person name="Salamov A."/>
            <person name="Schmutz J."/>
            <person name="Weeks D."/>
            <person name="Yamada T."/>
            <person name="Claverie J.M."/>
            <person name="Grigoriev I."/>
            <person name="Van Etten J."/>
            <person name="Lomsadze A."/>
            <person name="Borodovsky M."/>
        </authorList>
    </citation>
    <scope>NUCLEOTIDE SEQUENCE [LARGE SCALE GENOMIC DNA]</scope>
    <source>
        <strain evidence="10 11">C-169</strain>
    </source>
</reference>
<dbReference type="Gene3D" id="1.20.5.110">
    <property type="match status" value="1"/>
</dbReference>
<comment type="caution">
    <text evidence="10">The sequence shown here is derived from an EMBL/GenBank/DDBJ whole genome shotgun (WGS) entry which is preliminary data.</text>
</comment>
<dbReference type="GeneID" id="17041694"/>
<evidence type="ECO:0000256" key="2">
    <source>
        <dbReference type="ARBA" id="ARBA00009063"/>
    </source>
</evidence>
<keyword evidence="8 9" id="KW-0472">Membrane</keyword>
<evidence type="ECO:0000256" key="3">
    <source>
        <dbReference type="ARBA" id="ARBA00022448"/>
    </source>
</evidence>
<accession>I0YZ83</accession>
<evidence type="ECO:0000313" key="10">
    <source>
        <dbReference type="EMBL" id="EIE23702.1"/>
    </source>
</evidence>
<dbReference type="InterPro" id="IPR010989">
    <property type="entry name" value="SNARE"/>
</dbReference>
<dbReference type="RefSeq" id="XP_005648246.1">
    <property type="nucleotide sequence ID" value="XM_005648189.1"/>
</dbReference>
<protein>
    <recommendedName>
        <fullName evidence="12">t-SNARE coiled-coil homology domain-containing protein</fullName>
    </recommendedName>
</protein>
<proteinExistence type="inferred from homology"/>
<keyword evidence="4 9" id="KW-0812">Transmembrane</keyword>
<organism evidence="10 11">
    <name type="scientific">Coccomyxa subellipsoidea (strain C-169)</name>
    <name type="common">Green microalga</name>
    <dbReference type="NCBI Taxonomy" id="574566"/>
    <lineage>
        <taxon>Eukaryota</taxon>
        <taxon>Viridiplantae</taxon>
        <taxon>Chlorophyta</taxon>
        <taxon>core chlorophytes</taxon>
        <taxon>Trebouxiophyceae</taxon>
        <taxon>Trebouxiophyceae incertae sedis</taxon>
        <taxon>Coccomyxaceae</taxon>
        <taxon>Coccomyxa</taxon>
        <taxon>Coccomyxa subellipsoidea</taxon>
    </lineage>
</organism>
<dbReference type="KEGG" id="csl:COCSUDRAFT_41865"/>
<dbReference type="Proteomes" id="UP000007264">
    <property type="component" value="Unassembled WGS sequence"/>
</dbReference>
<keyword evidence="7" id="KW-0175">Coiled coil</keyword>
<evidence type="ECO:0008006" key="12">
    <source>
        <dbReference type="Google" id="ProtNLM"/>
    </source>
</evidence>
<dbReference type="GO" id="GO:0005783">
    <property type="term" value="C:endoplasmic reticulum"/>
    <property type="evidence" value="ECO:0007669"/>
    <property type="project" value="TreeGrafter"/>
</dbReference>
<evidence type="ECO:0000256" key="5">
    <source>
        <dbReference type="ARBA" id="ARBA00022927"/>
    </source>
</evidence>
<evidence type="ECO:0000256" key="9">
    <source>
        <dbReference type="SAM" id="Phobius"/>
    </source>
</evidence>
<comment type="similarity">
    <text evidence="2">Belongs to the syntaxin family.</text>
</comment>
<gene>
    <name evidence="10" type="ORF">COCSUDRAFT_41865</name>
</gene>
<evidence type="ECO:0000256" key="6">
    <source>
        <dbReference type="ARBA" id="ARBA00022989"/>
    </source>
</evidence>
<evidence type="ECO:0000256" key="1">
    <source>
        <dbReference type="ARBA" id="ARBA00004211"/>
    </source>
</evidence>
<dbReference type="EMBL" id="AGSI01000007">
    <property type="protein sequence ID" value="EIE23702.1"/>
    <property type="molecule type" value="Genomic_DNA"/>
</dbReference>
<keyword evidence="6 9" id="KW-1133">Transmembrane helix</keyword>
<name>I0YZ83_COCSC</name>
<evidence type="ECO:0000256" key="8">
    <source>
        <dbReference type="ARBA" id="ARBA00023136"/>
    </source>
</evidence>
<dbReference type="GO" id="GO:0006890">
    <property type="term" value="P:retrograde vesicle-mediated transport, Golgi to endoplasmic reticulum"/>
    <property type="evidence" value="ECO:0007669"/>
    <property type="project" value="TreeGrafter"/>
</dbReference>
<dbReference type="SUPFAM" id="SSF47661">
    <property type="entry name" value="t-snare proteins"/>
    <property type="match status" value="1"/>
</dbReference>
<sequence>MSQASFDRTHEFWEAVNVVAHKSGLTEAKNVDALRAFVKEHQRDYVQSGRCSEAERDRIEEQVGRYMRSCTANIARLEASLGPDQPGARGLNPHMFAHRHGVALILSERLHAIGSSFDCCRSVRYQQLKQQQLRQQQQRQRLSSNSTAYRPEFDAQQQSLPSNLNQEQQQLIEEENRALVQQLMSLNQGATSIETTMRELATLNQMFSGQVFHQAQQIEQIYEQAVQATMNVDKGNVQLKKAIRVGGSARSYLFWFFVIAAASLLFLDWFYS</sequence>
<dbReference type="PANTHER" id="PTHR15959">
    <property type="entry name" value="SYNTAXIN-18"/>
    <property type="match status" value="1"/>
</dbReference>
<feature type="transmembrane region" description="Helical" evidence="9">
    <location>
        <begin position="252"/>
        <end position="271"/>
    </location>
</feature>
<dbReference type="GO" id="GO:0015031">
    <property type="term" value="P:protein transport"/>
    <property type="evidence" value="ECO:0007669"/>
    <property type="project" value="UniProtKB-KW"/>
</dbReference>
<evidence type="ECO:0000313" key="11">
    <source>
        <dbReference type="Proteomes" id="UP000007264"/>
    </source>
</evidence>
<keyword evidence="5" id="KW-0653">Protein transport</keyword>
<evidence type="ECO:0000256" key="4">
    <source>
        <dbReference type="ARBA" id="ARBA00022692"/>
    </source>
</evidence>
<evidence type="ECO:0000256" key="7">
    <source>
        <dbReference type="ARBA" id="ARBA00023054"/>
    </source>
</evidence>
<dbReference type="GO" id="GO:0031201">
    <property type="term" value="C:SNARE complex"/>
    <property type="evidence" value="ECO:0007669"/>
    <property type="project" value="TreeGrafter"/>
</dbReference>
<dbReference type="STRING" id="574566.I0YZ83"/>
<dbReference type="PANTHER" id="PTHR15959:SF0">
    <property type="entry name" value="SYNTAXIN-18"/>
    <property type="match status" value="1"/>
</dbReference>
<comment type="subcellular location">
    <subcellularLocation>
        <location evidence="1">Membrane</location>
        <topology evidence="1">Single-pass type IV membrane protein</topology>
    </subcellularLocation>
</comment>
<dbReference type="eggNOG" id="KOG3894">
    <property type="taxonomic scope" value="Eukaryota"/>
</dbReference>
<dbReference type="OrthoDB" id="342981at2759"/>
<keyword evidence="3" id="KW-0813">Transport</keyword>
<keyword evidence="11" id="KW-1185">Reference proteome</keyword>